<evidence type="ECO:0000313" key="1">
    <source>
        <dbReference type="EMBL" id="APU45114.1"/>
    </source>
</evidence>
<reference evidence="1 2" key="1">
    <citation type="submission" date="2016-12" db="EMBL/GenBank/DDBJ databases">
        <title>Complete Genome Sequence of Lactobacillus fermentum Strain SNUV175, a Probiotic for Treatment of Bacterial Vaginosis.</title>
        <authorList>
            <person name="Lee S."/>
            <person name="You H.J."/>
            <person name="Kwon B."/>
            <person name="Ko G."/>
        </authorList>
    </citation>
    <scope>NUCLEOTIDE SEQUENCE [LARGE SCALE GENOMIC DNA]</scope>
    <source>
        <strain evidence="1 2">SNUV175</strain>
    </source>
</reference>
<organism evidence="1 2">
    <name type="scientific">Limosilactobacillus fermentum</name>
    <name type="common">Lactobacillus fermentum</name>
    <dbReference type="NCBI Taxonomy" id="1613"/>
    <lineage>
        <taxon>Bacteria</taxon>
        <taxon>Bacillati</taxon>
        <taxon>Bacillota</taxon>
        <taxon>Bacilli</taxon>
        <taxon>Lactobacillales</taxon>
        <taxon>Lactobacillaceae</taxon>
        <taxon>Limosilactobacillus</taxon>
    </lineage>
</organism>
<name>A0A1L7GT37_LIMFE</name>
<dbReference type="Proteomes" id="UP000185427">
    <property type="component" value="Chromosome"/>
</dbReference>
<proteinExistence type="predicted"/>
<gene>
    <name evidence="1" type="ORF">BUW47_00970</name>
</gene>
<dbReference type="AlphaFoldDB" id="A0A1L7GT37"/>
<accession>A0A1L7GT37</accession>
<evidence type="ECO:0000313" key="2">
    <source>
        <dbReference type="Proteomes" id="UP000185427"/>
    </source>
</evidence>
<sequence>MTMMDLAHHIIAVAHQNNIPVTNLQLQKVMFFSLKHAMNDNLLPQEVIEEMYDRPFLVWRYGPVVEDVYNEFSVYGATPILDDYTLVNELDKEGFNYEICDLLNQNVFKLVQESHQESFWRENESQILFGRGNARYQLDDVRKQ</sequence>
<dbReference type="EMBL" id="CP019030">
    <property type="protein sequence ID" value="APU45114.1"/>
    <property type="molecule type" value="Genomic_DNA"/>
</dbReference>
<dbReference type="OrthoDB" id="9799173at2"/>
<protein>
    <submittedName>
        <fullName evidence="1">Uncharacterized protein</fullName>
    </submittedName>
</protein>
<dbReference type="RefSeq" id="WP_075667047.1">
    <property type="nucleotide sequence ID" value="NZ_CP019030.1"/>
</dbReference>